<evidence type="ECO:0008006" key="3">
    <source>
        <dbReference type="Google" id="ProtNLM"/>
    </source>
</evidence>
<gene>
    <name evidence="1" type="ORF">FJU11_13140</name>
</gene>
<dbReference type="Proteomes" id="UP000320314">
    <property type="component" value="Unassembled WGS sequence"/>
</dbReference>
<accession>A0A506TXW2</accession>
<evidence type="ECO:0000313" key="1">
    <source>
        <dbReference type="EMBL" id="TPW26913.1"/>
    </source>
</evidence>
<reference evidence="1 2" key="1">
    <citation type="submission" date="2019-06" db="EMBL/GenBank/DDBJ databases">
        <authorList>
            <person name="Li M."/>
        </authorList>
    </citation>
    <scope>NUCLEOTIDE SEQUENCE [LARGE SCALE GENOMIC DNA]</scope>
    <source>
        <strain evidence="1 2">BGMRC6574</strain>
    </source>
</reference>
<dbReference type="EMBL" id="VHLH01000025">
    <property type="protein sequence ID" value="TPW26913.1"/>
    <property type="molecule type" value="Genomic_DNA"/>
</dbReference>
<dbReference type="RefSeq" id="WP_141167529.1">
    <property type="nucleotide sequence ID" value="NZ_VHLH01000025.1"/>
</dbReference>
<organism evidence="1 2">
    <name type="scientific">Pararhizobium mangrovi</name>
    <dbReference type="NCBI Taxonomy" id="2590452"/>
    <lineage>
        <taxon>Bacteria</taxon>
        <taxon>Pseudomonadati</taxon>
        <taxon>Pseudomonadota</taxon>
        <taxon>Alphaproteobacteria</taxon>
        <taxon>Hyphomicrobiales</taxon>
        <taxon>Rhizobiaceae</taxon>
        <taxon>Rhizobium/Agrobacterium group</taxon>
        <taxon>Pararhizobium</taxon>
    </lineage>
</organism>
<sequence length="173" mass="18702">MLRLVVSGVWICALSLASVYFSMQMAKPEPKGAEPAPMLGGLDHVAADMFSIPVIDGGKVNGYFLARLGYTIDPDLEAKLTVPAKSLITDTLYTLLVGNRIIDPSQMDHFDLATFRARVKEALNARVGAPAFHDVLVNQIDYLTKKDIENRLNQGSTVVSTEKVAEAGDDGGH</sequence>
<proteinExistence type="predicted"/>
<dbReference type="AlphaFoldDB" id="A0A506TXW2"/>
<keyword evidence="2" id="KW-1185">Reference proteome</keyword>
<name>A0A506TXW2_9HYPH</name>
<evidence type="ECO:0000313" key="2">
    <source>
        <dbReference type="Proteomes" id="UP000320314"/>
    </source>
</evidence>
<dbReference type="OrthoDB" id="7847400at2"/>
<protein>
    <recommendedName>
        <fullName evidence="3">Flagellar basal body-associated protein FliL</fullName>
    </recommendedName>
</protein>
<comment type="caution">
    <text evidence="1">The sequence shown here is derived from an EMBL/GenBank/DDBJ whole genome shotgun (WGS) entry which is preliminary data.</text>
</comment>